<proteinExistence type="inferred from homology"/>
<comment type="similarity">
    <text evidence="2 11">Belongs to the DNA polymerase type-C family. DnaE2 subfamily.</text>
</comment>
<dbReference type="Gene3D" id="1.10.10.1600">
    <property type="entry name" value="Bacterial DNA polymerase III alpha subunit, thumb domain"/>
    <property type="match status" value="1"/>
</dbReference>
<accession>A0ABV4BD92</accession>
<dbReference type="Gene3D" id="3.20.20.140">
    <property type="entry name" value="Metal-dependent hydrolases"/>
    <property type="match status" value="1"/>
</dbReference>
<dbReference type="InterPro" id="IPR041931">
    <property type="entry name" value="DNA_pol3_alpha_thumb_dom"/>
</dbReference>
<dbReference type="HAMAP" id="MF_01902">
    <property type="entry name" value="DNApol_error_prone"/>
    <property type="match status" value="1"/>
</dbReference>
<evidence type="ECO:0000256" key="8">
    <source>
        <dbReference type="ARBA" id="ARBA00022932"/>
    </source>
</evidence>
<dbReference type="InterPro" id="IPR011708">
    <property type="entry name" value="DNA_pol3_alpha_NTPase_dom"/>
</dbReference>
<keyword evidence="4 11" id="KW-0808">Transferase</keyword>
<dbReference type="PANTHER" id="PTHR32294:SF4">
    <property type="entry name" value="ERROR-PRONE DNA POLYMERASE"/>
    <property type="match status" value="1"/>
</dbReference>
<evidence type="ECO:0000313" key="14">
    <source>
        <dbReference type="Proteomes" id="UP001564408"/>
    </source>
</evidence>
<dbReference type="Pfam" id="PF17657">
    <property type="entry name" value="DNA_pol3_finger"/>
    <property type="match status" value="1"/>
</dbReference>
<organism evidence="13 14">
    <name type="scientific">Thioalkalicoccus limnaeus</name>
    <dbReference type="NCBI Taxonomy" id="120681"/>
    <lineage>
        <taxon>Bacteria</taxon>
        <taxon>Pseudomonadati</taxon>
        <taxon>Pseudomonadota</taxon>
        <taxon>Gammaproteobacteria</taxon>
        <taxon>Chromatiales</taxon>
        <taxon>Chromatiaceae</taxon>
        <taxon>Thioalkalicoccus</taxon>
    </lineage>
</organism>
<comment type="catalytic activity">
    <reaction evidence="10 11">
        <text>DNA(n) + a 2'-deoxyribonucleoside 5'-triphosphate = DNA(n+1) + diphosphate</text>
        <dbReference type="Rhea" id="RHEA:22508"/>
        <dbReference type="Rhea" id="RHEA-COMP:17339"/>
        <dbReference type="Rhea" id="RHEA-COMP:17340"/>
        <dbReference type="ChEBI" id="CHEBI:33019"/>
        <dbReference type="ChEBI" id="CHEBI:61560"/>
        <dbReference type="ChEBI" id="CHEBI:173112"/>
        <dbReference type="EC" id="2.7.7.7"/>
    </reaction>
</comment>
<dbReference type="Proteomes" id="UP001564408">
    <property type="component" value="Unassembled WGS sequence"/>
</dbReference>
<dbReference type="Pfam" id="PF07733">
    <property type="entry name" value="DNA_pol3_alpha"/>
    <property type="match status" value="1"/>
</dbReference>
<evidence type="ECO:0000256" key="9">
    <source>
        <dbReference type="ARBA" id="ARBA00023204"/>
    </source>
</evidence>
<keyword evidence="7 11" id="KW-0227">DNA damage</keyword>
<evidence type="ECO:0000256" key="7">
    <source>
        <dbReference type="ARBA" id="ARBA00022763"/>
    </source>
</evidence>
<evidence type="ECO:0000256" key="6">
    <source>
        <dbReference type="ARBA" id="ARBA00022705"/>
    </source>
</evidence>
<dbReference type="CDD" id="cd07434">
    <property type="entry name" value="PHP_PolIIIA_DnaE2"/>
    <property type="match status" value="1"/>
</dbReference>
<feature type="domain" description="Polymerase/histidinol phosphatase N-terminal" evidence="12">
    <location>
        <begin position="2"/>
        <end position="69"/>
    </location>
</feature>
<protein>
    <recommendedName>
        <fullName evidence="11">Error-prone DNA polymerase</fullName>
        <ecNumber evidence="11">2.7.7.7</ecNumber>
    </recommendedName>
</protein>
<dbReference type="Gene3D" id="1.10.150.870">
    <property type="match status" value="1"/>
</dbReference>
<evidence type="ECO:0000256" key="4">
    <source>
        <dbReference type="ARBA" id="ARBA00022679"/>
    </source>
</evidence>
<dbReference type="CDD" id="cd04485">
    <property type="entry name" value="DnaE_OBF"/>
    <property type="match status" value="1"/>
</dbReference>
<evidence type="ECO:0000256" key="1">
    <source>
        <dbReference type="ARBA" id="ARBA00004496"/>
    </source>
</evidence>
<keyword evidence="9 11" id="KW-0234">DNA repair</keyword>
<dbReference type="InterPro" id="IPR040982">
    <property type="entry name" value="DNA_pol3_finger"/>
</dbReference>
<dbReference type="Pfam" id="PF14579">
    <property type="entry name" value="HHH_6"/>
    <property type="match status" value="1"/>
</dbReference>
<dbReference type="InterPro" id="IPR003141">
    <property type="entry name" value="Pol/His_phosphatase_N"/>
</dbReference>
<evidence type="ECO:0000313" key="13">
    <source>
        <dbReference type="EMBL" id="MEY6432482.1"/>
    </source>
</evidence>
<dbReference type="InterPro" id="IPR004805">
    <property type="entry name" value="DnaE2/DnaE/PolC"/>
</dbReference>
<dbReference type="InterPro" id="IPR029460">
    <property type="entry name" value="DNAPol_HHH"/>
</dbReference>
<keyword evidence="5 11" id="KW-0548">Nucleotidyltransferase</keyword>
<comment type="caution">
    <text evidence="13">The sequence shown here is derived from an EMBL/GenBank/DDBJ whole genome shotgun (WGS) entry which is preliminary data.</text>
</comment>
<dbReference type="SUPFAM" id="SSF89550">
    <property type="entry name" value="PHP domain-like"/>
    <property type="match status" value="1"/>
</dbReference>
<evidence type="ECO:0000256" key="5">
    <source>
        <dbReference type="ARBA" id="ARBA00022695"/>
    </source>
</evidence>
<evidence type="ECO:0000256" key="2">
    <source>
        <dbReference type="ARBA" id="ARBA00007391"/>
    </source>
</evidence>
<keyword evidence="8 11" id="KW-0239">DNA-directed DNA polymerase</keyword>
<dbReference type="EC" id="2.7.7.7" evidence="11"/>
<comment type="subcellular location">
    <subcellularLocation>
        <location evidence="1 11">Cytoplasm</location>
    </subcellularLocation>
</comment>
<dbReference type="PANTHER" id="PTHR32294">
    <property type="entry name" value="DNA POLYMERASE III SUBUNIT ALPHA"/>
    <property type="match status" value="1"/>
</dbReference>
<keyword evidence="14" id="KW-1185">Reference proteome</keyword>
<dbReference type="InterPro" id="IPR023073">
    <property type="entry name" value="DnaE2"/>
</dbReference>
<reference evidence="13 14" key="1">
    <citation type="submission" date="2024-05" db="EMBL/GenBank/DDBJ databases">
        <title>Genome Sequence and Characterization of the New Strain Purple Sulfur Bacterium of Genus Thioalkalicoccus.</title>
        <authorList>
            <person name="Bryantseva I.A."/>
            <person name="Kyndt J.A."/>
            <person name="Imhoff J.F."/>
        </authorList>
    </citation>
    <scope>NUCLEOTIDE SEQUENCE [LARGE SCALE GENOMIC DNA]</scope>
    <source>
        <strain evidence="13 14">Um2</strain>
    </source>
</reference>
<dbReference type="EMBL" id="JBDKXB010000008">
    <property type="protein sequence ID" value="MEY6432482.1"/>
    <property type="molecule type" value="Genomic_DNA"/>
</dbReference>
<evidence type="ECO:0000259" key="12">
    <source>
        <dbReference type="SMART" id="SM00481"/>
    </source>
</evidence>
<keyword evidence="6 11" id="KW-0235">DNA replication</keyword>
<evidence type="ECO:0000256" key="11">
    <source>
        <dbReference type="HAMAP-Rule" id="MF_01902"/>
    </source>
</evidence>
<keyword evidence="3 11" id="KW-0963">Cytoplasm</keyword>
<dbReference type="InterPro" id="IPR016195">
    <property type="entry name" value="Pol/histidinol_Pase-like"/>
</dbReference>
<dbReference type="Pfam" id="PF01336">
    <property type="entry name" value="tRNA_anti-codon"/>
    <property type="match status" value="1"/>
</dbReference>
<name>A0ABV4BD92_9GAMM</name>
<sequence length="1028" mass="115116">MTPLWCKSHFSFLEGASHPEELVETAAALGLSGLALTDRDGLYGVVAAHVSARELGIALIIGAEVTIDDGSTLILLVQTRAGHANLCRLLTRGHRRCTKGTSQVTWHEVCAHAEDLIALWGGQRALLSGEADPFFVAHPLREAFGDRLYALIARHRRAEEPACEARVRHRAARYRLPIIAGREVLYHRPHRRALQDVLTGIRLRTPLIEAGRRLKPNAEHGLLSPSAFARLFEDDPAAVARTDEVAARCPFRLDGLRYRYPSERLPDGSTSSQWLRRLTLAGARERYGDRVPDAVTQQLAKELDLIDELDYCGYFLTMWEIVQFCRREQILCQGRGSAANSVVCYCLGITAIDPIRLGLLFERFLSRERAEPPDIDLDIEHARREEVIQHVYAKYGRDHAAMVANLVRYRLRSAVRDVGQVLGLSATAVDRLAKTLPPDAAELSPALLAEAGLDPEAPLHRHLMRLAGEILDVPRHLSIHPGGFLLGHEPVSTLVPIENGAMPERTVIQWDKDSLEALGLFKVDLLGLGALHQLHLGFDLLRRHHRYEADLASIPPDDEPTFAMIRAADTVGVFQIESRAQMAMLPRLRPRTYYDLVIEVSIVRPGPITGGMVHPYLRRRLGEEPVVYPHPSLEPVLAKTLGVPLFQEQVIRLAMVAADYTPGEADQLRRDMAAWRQSGRIERHRERLIRRMTGKGIDAGFAEQVFEQIRGFGEYGFPESHAASFALIAYATAWLRCHFPEVFACALLNAQPMGFYSAATIIEDAKRHRVEVRPIDVSVSDWPCTLEPDRTGPRPFALRIGARYIKGLGQHHWDRLVAARDEQAFTSIDDLVRRTALASNLLEQLAEAGALRTLEPNRRTALWRVGEIQPDDQALALVPPDQPVAFRGLDIGETIAWDYRTSAHSTEGHPFAPLRERLARQQLPTATAVRMMRDGQRARYVGLVICRQRPGTAMGTLFMTLEDETGFVNVIVWRSVLERHGRLIRTLSVLGVTGRIQQRDGVTHLIADSIWDPRIPTVRAETRHTGRR</sequence>
<dbReference type="InterPro" id="IPR004013">
    <property type="entry name" value="PHP_dom"/>
</dbReference>
<dbReference type="SMART" id="SM00481">
    <property type="entry name" value="POLIIIAc"/>
    <property type="match status" value="1"/>
</dbReference>
<gene>
    <name evidence="11" type="primary">dnaE2</name>
    <name evidence="13" type="ORF">ABC977_08705</name>
</gene>
<dbReference type="NCBIfam" id="TIGR00594">
    <property type="entry name" value="polc"/>
    <property type="match status" value="1"/>
</dbReference>
<dbReference type="NCBIfam" id="NF004225">
    <property type="entry name" value="PRK05672.1"/>
    <property type="match status" value="1"/>
</dbReference>
<evidence type="ECO:0000256" key="3">
    <source>
        <dbReference type="ARBA" id="ARBA00022490"/>
    </source>
</evidence>
<comment type="function">
    <text evidence="11">DNA polymerase involved in damage-induced mutagenesis and translesion synthesis (TLS). It is not the major replicative DNA polymerase.</text>
</comment>
<evidence type="ECO:0000256" key="10">
    <source>
        <dbReference type="ARBA" id="ARBA00049244"/>
    </source>
</evidence>
<dbReference type="InterPro" id="IPR004365">
    <property type="entry name" value="NA-bd_OB_tRNA"/>
</dbReference>
<dbReference type="GO" id="GO:0003887">
    <property type="term" value="F:DNA-directed DNA polymerase activity"/>
    <property type="evidence" value="ECO:0007669"/>
    <property type="project" value="UniProtKB-EC"/>
</dbReference>
<dbReference type="Pfam" id="PF02811">
    <property type="entry name" value="PHP"/>
    <property type="match status" value="1"/>
</dbReference>
<dbReference type="RefSeq" id="WP_369666867.1">
    <property type="nucleotide sequence ID" value="NZ_JBDKXB010000008.1"/>
</dbReference>